<dbReference type="AlphaFoldDB" id="A0A165R4E3"/>
<evidence type="ECO:0000313" key="2">
    <source>
        <dbReference type="EMBL" id="KZT70293.1"/>
    </source>
</evidence>
<sequence length="149" mass="16624">MRDRCWHHPSGTLLDLETIRLALPSPRSHSAIFLPAATSSWPAQVPPSNAPGRSLRSQMHRRRLAPRHDQTMSGNMHKQAGDVVRLRCTTRTHDHRSALRPARPTCAGSIPNREQGTKQRTILQIKRRGRGSLHAAGDHITRLAGVPPR</sequence>
<name>A0A165R4E3_9APHY</name>
<accession>A0A165R4E3</accession>
<reference evidence="2 3" key="1">
    <citation type="journal article" date="2016" name="Mol. Biol. Evol.">
        <title>Comparative Genomics of Early-Diverging Mushroom-Forming Fungi Provides Insights into the Origins of Lignocellulose Decay Capabilities.</title>
        <authorList>
            <person name="Nagy L.G."/>
            <person name="Riley R."/>
            <person name="Tritt A."/>
            <person name="Adam C."/>
            <person name="Daum C."/>
            <person name="Floudas D."/>
            <person name="Sun H."/>
            <person name="Yadav J.S."/>
            <person name="Pangilinan J."/>
            <person name="Larsson K.H."/>
            <person name="Matsuura K."/>
            <person name="Barry K."/>
            <person name="Labutti K."/>
            <person name="Kuo R."/>
            <person name="Ohm R.A."/>
            <person name="Bhattacharya S.S."/>
            <person name="Shirouzu T."/>
            <person name="Yoshinaga Y."/>
            <person name="Martin F.M."/>
            <person name="Grigoriev I.V."/>
            <person name="Hibbett D.S."/>
        </authorList>
    </citation>
    <scope>NUCLEOTIDE SEQUENCE [LARGE SCALE GENOMIC DNA]</scope>
    <source>
        <strain evidence="2 3">L-15889</strain>
    </source>
</reference>
<organism evidence="2 3">
    <name type="scientific">Daedalea quercina L-15889</name>
    <dbReference type="NCBI Taxonomy" id="1314783"/>
    <lineage>
        <taxon>Eukaryota</taxon>
        <taxon>Fungi</taxon>
        <taxon>Dikarya</taxon>
        <taxon>Basidiomycota</taxon>
        <taxon>Agaricomycotina</taxon>
        <taxon>Agaricomycetes</taxon>
        <taxon>Polyporales</taxon>
        <taxon>Fomitopsis</taxon>
    </lineage>
</organism>
<keyword evidence="3" id="KW-1185">Reference proteome</keyword>
<evidence type="ECO:0000313" key="3">
    <source>
        <dbReference type="Proteomes" id="UP000076727"/>
    </source>
</evidence>
<feature type="region of interest" description="Disordered" evidence="1">
    <location>
        <begin position="42"/>
        <end position="79"/>
    </location>
</feature>
<dbReference type="EMBL" id="KV429052">
    <property type="protein sequence ID" value="KZT70293.1"/>
    <property type="molecule type" value="Genomic_DNA"/>
</dbReference>
<protein>
    <submittedName>
        <fullName evidence="2">Uncharacterized protein</fullName>
    </submittedName>
</protein>
<dbReference type="Proteomes" id="UP000076727">
    <property type="component" value="Unassembled WGS sequence"/>
</dbReference>
<gene>
    <name evidence="2" type="ORF">DAEQUDRAFT_216289</name>
</gene>
<feature type="region of interest" description="Disordered" evidence="1">
    <location>
        <begin position="92"/>
        <end position="119"/>
    </location>
</feature>
<proteinExistence type="predicted"/>
<evidence type="ECO:0000256" key="1">
    <source>
        <dbReference type="SAM" id="MobiDB-lite"/>
    </source>
</evidence>